<dbReference type="EMBL" id="NAEW01000023">
    <property type="protein sequence ID" value="OQM39455.1"/>
    <property type="molecule type" value="Genomic_DNA"/>
</dbReference>
<accession>A0A1V8NSS4</accession>
<reference evidence="2 3" key="1">
    <citation type="submission" date="2017-03" db="EMBL/GenBank/DDBJ databases">
        <authorList>
            <person name="Afonso C.L."/>
            <person name="Miller P.J."/>
            <person name="Scott M.A."/>
            <person name="Spackman E."/>
            <person name="Goraichik I."/>
            <person name="Dimitrov K.M."/>
            <person name="Suarez D.L."/>
            <person name="Swayne D.E."/>
        </authorList>
    </citation>
    <scope>NUCLEOTIDE SEQUENCE [LARGE SCALE GENOMIC DNA]</scope>
    <source>
        <strain evidence="2 3">ATCC 51113</strain>
    </source>
</reference>
<evidence type="ECO:0000313" key="3">
    <source>
        <dbReference type="Proteomes" id="UP000192573"/>
    </source>
</evidence>
<dbReference type="Proteomes" id="UP000192573">
    <property type="component" value="Unassembled WGS sequence"/>
</dbReference>
<dbReference type="AlphaFoldDB" id="A0A1V8NSS4"/>
<feature type="signal peptide" evidence="1">
    <location>
        <begin position="1"/>
        <end position="21"/>
    </location>
</feature>
<feature type="chain" id="PRO_5012235364" evidence="1">
    <location>
        <begin position="22"/>
        <end position="335"/>
    </location>
</feature>
<name>A0A1V8NSS4_CITBR</name>
<proteinExistence type="predicted"/>
<protein>
    <submittedName>
        <fullName evidence="2">Uncharacterized protein</fullName>
    </submittedName>
</protein>
<evidence type="ECO:0000313" key="2">
    <source>
        <dbReference type="EMBL" id="OQM39455.1"/>
    </source>
</evidence>
<dbReference type="RefSeq" id="WP_080860753.1">
    <property type="nucleotide sequence ID" value="NZ_CP077405.1"/>
</dbReference>
<keyword evidence="1" id="KW-0732">Signal</keyword>
<comment type="caution">
    <text evidence="2">The sequence shown here is derived from an EMBL/GenBank/DDBJ whole genome shotgun (WGS) entry which is preliminary data.</text>
</comment>
<gene>
    <name evidence="2" type="ORF">BZK42_24860</name>
</gene>
<sequence length="335" mass="36540">MKKVQLLLTCLLVLCAPAVYAKALSGKNTAIISPAPVESAASLTTDDNSFLPLLGEEAKAHGFDLPEPFGININYMNMRQNIDVDSIRFSGLGWPGYAFPSDLFDIQASHTRERSITKTVKLDAWLFPFMNIYALVGKTRGSSHSTVSVDASPANGPIGLIIHGMNESGALKNLDFSLRFHGTTYGAGTVLAGGYGNWYGLMDINYTRTDFNILDGHTDAFTLTPRVGYRFTTPGVDSLSLPAGKLGVWVGTMYQNVQQTFRGKLRDLNIPASFGGLMTLADQNGNGRFEVKQHLHSPWNLLAGVSYEITRNVNVTTEVGFAERNSVLVAAEYRF</sequence>
<organism evidence="2 3">
    <name type="scientific">Citrobacter braakii</name>
    <dbReference type="NCBI Taxonomy" id="57706"/>
    <lineage>
        <taxon>Bacteria</taxon>
        <taxon>Pseudomonadati</taxon>
        <taxon>Pseudomonadota</taxon>
        <taxon>Gammaproteobacteria</taxon>
        <taxon>Enterobacterales</taxon>
        <taxon>Enterobacteriaceae</taxon>
        <taxon>Citrobacter</taxon>
        <taxon>Citrobacter freundii complex</taxon>
    </lineage>
</organism>
<evidence type="ECO:0000256" key="1">
    <source>
        <dbReference type="SAM" id="SignalP"/>
    </source>
</evidence>